<feature type="transmembrane region" description="Helical" evidence="6">
    <location>
        <begin position="257"/>
        <end position="278"/>
    </location>
</feature>
<gene>
    <name evidence="7" type="ORF">H9S92_17415</name>
</gene>
<comment type="similarity">
    <text evidence="2">Belongs to the autoinducer-2 exporter (AI-2E) (TC 2.A.86) family.</text>
</comment>
<accession>A0A923T9W4</accession>
<keyword evidence="4 6" id="KW-1133">Transmembrane helix</keyword>
<evidence type="ECO:0000313" key="7">
    <source>
        <dbReference type="EMBL" id="MBC6995951.1"/>
    </source>
</evidence>
<organism evidence="7 8">
    <name type="scientific">Neolewinella lacunae</name>
    <dbReference type="NCBI Taxonomy" id="1517758"/>
    <lineage>
        <taxon>Bacteria</taxon>
        <taxon>Pseudomonadati</taxon>
        <taxon>Bacteroidota</taxon>
        <taxon>Saprospiria</taxon>
        <taxon>Saprospirales</taxon>
        <taxon>Lewinellaceae</taxon>
        <taxon>Neolewinella</taxon>
    </lineage>
</organism>
<dbReference type="GO" id="GO:0016020">
    <property type="term" value="C:membrane"/>
    <property type="evidence" value="ECO:0007669"/>
    <property type="project" value="UniProtKB-SubCell"/>
</dbReference>
<evidence type="ECO:0000256" key="6">
    <source>
        <dbReference type="SAM" id="Phobius"/>
    </source>
</evidence>
<feature type="transmembrane region" description="Helical" evidence="6">
    <location>
        <begin position="134"/>
        <end position="158"/>
    </location>
</feature>
<dbReference type="AlphaFoldDB" id="A0A923T9W4"/>
<keyword evidence="5 6" id="KW-0472">Membrane</keyword>
<evidence type="ECO:0000256" key="5">
    <source>
        <dbReference type="ARBA" id="ARBA00023136"/>
    </source>
</evidence>
<keyword evidence="3 6" id="KW-0812">Transmembrane</keyword>
<reference evidence="7" key="1">
    <citation type="submission" date="2020-08" db="EMBL/GenBank/DDBJ databases">
        <title>Lewinella bacteria from marine environments.</title>
        <authorList>
            <person name="Zhong Y."/>
        </authorList>
    </citation>
    <scope>NUCLEOTIDE SEQUENCE</scope>
    <source>
        <strain evidence="7">KCTC 42187</strain>
    </source>
</reference>
<sequence length="346" mass="38271">MKIINVAAWLITIGLLLTLIVVGKNFLVPIFMALVVWYLVNALNDQFRKIPLFGKHLPNAFTLGMSLLFIGLALWALGDTIVVTIQGFVVDSQKYIPRIDAQIARVYATFRPDGIPPTIDGLRLDEQLWTYSAALLNGLTNFAKSLLLVLLYALFFLIEQQAFGKKMSALGLDLRESNRLSHTLQEINTAMRTYLGVKTFTSILTAVLSWIVFFFVGVDYAIFWAFLIFLFNYIPTVGSITATLLPGLLALVQFDTLTPFLVIVIGVSAIQVLVGNILEPRLMGDILNISPLVVVISLILWSILWGIVGMLLSVPITVAIIIVCAQFPATRSVAILLSRDGDVKRD</sequence>
<dbReference type="PANTHER" id="PTHR21716">
    <property type="entry name" value="TRANSMEMBRANE PROTEIN"/>
    <property type="match status" value="1"/>
</dbReference>
<feature type="transmembrane region" description="Helical" evidence="6">
    <location>
        <begin position="195"/>
        <end position="216"/>
    </location>
</feature>
<comment type="subcellular location">
    <subcellularLocation>
        <location evidence="1">Membrane</location>
        <topology evidence="1">Multi-pass membrane protein</topology>
    </subcellularLocation>
</comment>
<feature type="transmembrane region" description="Helical" evidence="6">
    <location>
        <begin position="298"/>
        <end position="325"/>
    </location>
</feature>
<evidence type="ECO:0000256" key="2">
    <source>
        <dbReference type="ARBA" id="ARBA00009773"/>
    </source>
</evidence>
<proteinExistence type="inferred from homology"/>
<evidence type="ECO:0000313" key="8">
    <source>
        <dbReference type="Proteomes" id="UP000650081"/>
    </source>
</evidence>
<dbReference type="InterPro" id="IPR002549">
    <property type="entry name" value="AI-2E-like"/>
</dbReference>
<evidence type="ECO:0000256" key="4">
    <source>
        <dbReference type="ARBA" id="ARBA00022989"/>
    </source>
</evidence>
<evidence type="ECO:0000256" key="3">
    <source>
        <dbReference type="ARBA" id="ARBA00022692"/>
    </source>
</evidence>
<dbReference type="EMBL" id="JACSIT010000142">
    <property type="protein sequence ID" value="MBC6995951.1"/>
    <property type="molecule type" value="Genomic_DNA"/>
</dbReference>
<dbReference type="Proteomes" id="UP000650081">
    <property type="component" value="Unassembled WGS sequence"/>
</dbReference>
<feature type="transmembrane region" description="Helical" evidence="6">
    <location>
        <begin position="6"/>
        <end position="39"/>
    </location>
</feature>
<dbReference type="Pfam" id="PF01594">
    <property type="entry name" value="AI-2E_transport"/>
    <property type="match status" value="1"/>
</dbReference>
<dbReference type="RefSeq" id="WP_187467977.1">
    <property type="nucleotide sequence ID" value="NZ_JACSIT010000142.1"/>
</dbReference>
<dbReference type="PANTHER" id="PTHR21716:SF64">
    <property type="entry name" value="AI-2 TRANSPORT PROTEIN TQSA"/>
    <property type="match status" value="1"/>
</dbReference>
<name>A0A923T9W4_9BACT</name>
<feature type="transmembrane region" description="Helical" evidence="6">
    <location>
        <begin position="60"/>
        <end position="78"/>
    </location>
</feature>
<protein>
    <submittedName>
        <fullName evidence="7">AI-2E family transporter</fullName>
    </submittedName>
</protein>
<comment type="caution">
    <text evidence="7">The sequence shown here is derived from an EMBL/GenBank/DDBJ whole genome shotgun (WGS) entry which is preliminary data.</text>
</comment>
<dbReference type="GO" id="GO:0055085">
    <property type="term" value="P:transmembrane transport"/>
    <property type="evidence" value="ECO:0007669"/>
    <property type="project" value="TreeGrafter"/>
</dbReference>
<feature type="transmembrane region" description="Helical" evidence="6">
    <location>
        <begin position="222"/>
        <end position="245"/>
    </location>
</feature>
<evidence type="ECO:0000256" key="1">
    <source>
        <dbReference type="ARBA" id="ARBA00004141"/>
    </source>
</evidence>
<keyword evidence="8" id="KW-1185">Reference proteome</keyword>